<organism evidence="1 2">
    <name type="scientific">Variovorax paradoxus</name>
    <dbReference type="NCBI Taxonomy" id="34073"/>
    <lineage>
        <taxon>Bacteria</taxon>
        <taxon>Pseudomonadati</taxon>
        <taxon>Pseudomonadota</taxon>
        <taxon>Betaproteobacteria</taxon>
        <taxon>Burkholderiales</taxon>
        <taxon>Comamonadaceae</taxon>
        <taxon>Variovorax</taxon>
    </lineage>
</organism>
<dbReference type="RefSeq" id="WP_047786603.1">
    <property type="nucleotide sequence ID" value="NZ_JZWI01000032.1"/>
</dbReference>
<evidence type="ECO:0000313" key="1">
    <source>
        <dbReference type="EMBL" id="KLN53560.1"/>
    </source>
</evidence>
<sequence length="142" mass="15275">MSIFKSVASAALVAGFVSGCATVRQQDLDAWVGAPVEALDAHPLFLTMPVYRAQTASGVETRNYVNSREVEQCFTSHGARRGDGKYVSHTAFTTCSESSVACNNLFYIQGGKVIRYVPTGACYTDDSVRPNIGYLTPKPVGQ</sequence>
<reference evidence="1 2" key="1">
    <citation type="submission" date="2015-03" db="EMBL/GenBank/DDBJ databases">
        <title>Genome sequence of Variovorax paradoxus TBEA6.</title>
        <authorList>
            <person name="Poehlein A."/>
            <person name="Schuldes J."/>
            <person name="Wuebbeler J.H."/>
            <person name="Hiessl S."/>
            <person name="Steinbuechel A."/>
            <person name="Daniel R."/>
        </authorList>
    </citation>
    <scope>NUCLEOTIDE SEQUENCE [LARGE SCALE GENOMIC DNA]</scope>
    <source>
        <strain evidence="1 2">TBEA6</strain>
    </source>
</reference>
<dbReference type="PROSITE" id="PS51257">
    <property type="entry name" value="PROKAR_LIPOPROTEIN"/>
    <property type="match status" value="1"/>
</dbReference>
<evidence type="ECO:0000313" key="2">
    <source>
        <dbReference type="Proteomes" id="UP000035170"/>
    </source>
</evidence>
<comment type="caution">
    <text evidence="1">The sequence shown here is derived from an EMBL/GenBank/DDBJ whole genome shotgun (WGS) entry which is preliminary data.</text>
</comment>
<accession>A0A0H2M970</accession>
<name>A0A0H2M970_VARPD</name>
<dbReference type="AlphaFoldDB" id="A0A0H2M970"/>
<proteinExistence type="predicted"/>
<dbReference type="PATRIC" id="fig|34073.19.peg.5361"/>
<dbReference type="EMBL" id="JZWI01000032">
    <property type="protein sequence ID" value="KLN53560.1"/>
    <property type="molecule type" value="Genomic_DNA"/>
</dbReference>
<protein>
    <recommendedName>
        <fullName evidence="3">Lipoprotein</fullName>
    </recommendedName>
</protein>
<dbReference type="Proteomes" id="UP000035170">
    <property type="component" value="Unassembled WGS sequence"/>
</dbReference>
<evidence type="ECO:0008006" key="3">
    <source>
        <dbReference type="Google" id="ProtNLM"/>
    </source>
</evidence>
<gene>
    <name evidence="1" type="ORF">VPARA_52460</name>
</gene>
<keyword evidence="2" id="KW-1185">Reference proteome</keyword>